<feature type="region of interest" description="Disordered" evidence="1">
    <location>
        <begin position="58"/>
        <end position="79"/>
    </location>
</feature>
<proteinExistence type="predicted"/>
<evidence type="ECO:0000256" key="1">
    <source>
        <dbReference type="SAM" id="MobiDB-lite"/>
    </source>
</evidence>
<name>A0ABU7BG87_9TELE</name>
<evidence type="ECO:0000313" key="2">
    <source>
        <dbReference type="EMBL" id="MED6248956.1"/>
    </source>
</evidence>
<dbReference type="EMBL" id="JAHUTI010051035">
    <property type="protein sequence ID" value="MED6248956.1"/>
    <property type="molecule type" value="Genomic_DNA"/>
</dbReference>
<accession>A0ABU7BG87</accession>
<evidence type="ECO:0000313" key="3">
    <source>
        <dbReference type="Proteomes" id="UP001345963"/>
    </source>
</evidence>
<reference evidence="2 3" key="1">
    <citation type="submission" date="2021-07" db="EMBL/GenBank/DDBJ databases">
        <authorList>
            <person name="Palmer J.M."/>
        </authorList>
    </citation>
    <scope>NUCLEOTIDE SEQUENCE [LARGE SCALE GENOMIC DNA]</scope>
    <source>
        <strain evidence="2 3">AT_MEX2019</strain>
        <tissue evidence="2">Muscle</tissue>
    </source>
</reference>
<feature type="region of interest" description="Disordered" evidence="1">
    <location>
        <begin position="1"/>
        <end position="32"/>
    </location>
</feature>
<dbReference type="Proteomes" id="UP001345963">
    <property type="component" value="Unassembled WGS sequence"/>
</dbReference>
<organism evidence="2 3">
    <name type="scientific">Ataeniobius toweri</name>
    <dbReference type="NCBI Taxonomy" id="208326"/>
    <lineage>
        <taxon>Eukaryota</taxon>
        <taxon>Metazoa</taxon>
        <taxon>Chordata</taxon>
        <taxon>Craniata</taxon>
        <taxon>Vertebrata</taxon>
        <taxon>Euteleostomi</taxon>
        <taxon>Actinopterygii</taxon>
        <taxon>Neopterygii</taxon>
        <taxon>Teleostei</taxon>
        <taxon>Neoteleostei</taxon>
        <taxon>Acanthomorphata</taxon>
        <taxon>Ovalentaria</taxon>
        <taxon>Atherinomorphae</taxon>
        <taxon>Cyprinodontiformes</taxon>
        <taxon>Goodeidae</taxon>
        <taxon>Ataeniobius</taxon>
    </lineage>
</organism>
<comment type="caution">
    <text evidence="2">The sequence shown here is derived from an EMBL/GenBank/DDBJ whole genome shotgun (WGS) entry which is preliminary data.</text>
</comment>
<sequence length="108" mass="12160">MPNTEADQQSHTGVPAFRPKKNMERHMVLNPPTNPLCHIPHCRLRPQTGLDLQHVAQTRHQNPPSMEEGGILPTCPNPHHQQSTAAWTLTGKGHCLLLFLPLHPHWLS</sequence>
<feature type="compositionally biased region" description="Polar residues" evidence="1">
    <location>
        <begin position="1"/>
        <end position="12"/>
    </location>
</feature>
<gene>
    <name evidence="2" type="ORF">ATANTOWER_007439</name>
</gene>
<protein>
    <submittedName>
        <fullName evidence="2">Uncharacterized protein</fullName>
    </submittedName>
</protein>
<keyword evidence="3" id="KW-1185">Reference proteome</keyword>